<reference evidence="2 3" key="1">
    <citation type="journal article" date="2019" name="Genome Biol. Evol.">
        <title>The Rhododendron genome and chromosomal organization provide insight into shared whole-genome duplications across the heath family (Ericaceae).</title>
        <authorList>
            <person name="Soza V.L."/>
            <person name="Lindsley D."/>
            <person name="Waalkes A."/>
            <person name="Ramage E."/>
            <person name="Patwardhan R.P."/>
            <person name="Burton J.N."/>
            <person name="Adey A."/>
            <person name="Kumar A."/>
            <person name="Qiu R."/>
            <person name="Shendure J."/>
            <person name="Hall B."/>
        </authorList>
    </citation>
    <scope>NUCLEOTIDE SEQUENCE [LARGE SCALE GENOMIC DNA]</scope>
    <source>
        <strain evidence="2">RSF 1966-606</strain>
    </source>
</reference>
<keyword evidence="1" id="KW-0472">Membrane</keyword>
<dbReference type="EMBL" id="QEFC01001171">
    <property type="protein sequence ID" value="KAE9459399.1"/>
    <property type="molecule type" value="Genomic_DNA"/>
</dbReference>
<gene>
    <name evidence="2" type="ORF">C3L33_08684</name>
</gene>
<comment type="caution">
    <text evidence="2">The sequence shown here is derived from an EMBL/GenBank/DDBJ whole genome shotgun (WGS) entry which is preliminary data.</text>
</comment>
<keyword evidence="3" id="KW-1185">Reference proteome</keyword>
<dbReference type="Proteomes" id="UP000428333">
    <property type="component" value="Linkage Group LG05"/>
</dbReference>
<dbReference type="PANTHER" id="PTHR38925:SF1">
    <property type="entry name" value="PROTEIN, PUTATIVE-RELATED"/>
    <property type="match status" value="1"/>
</dbReference>
<evidence type="ECO:0000313" key="2">
    <source>
        <dbReference type="EMBL" id="KAE9459399.1"/>
    </source>
</evidence>
<keyword evidence="1" id="KW-1133">Transmembrane helix</keyword>
<evidence type="ECO:0000313" key="3">
    <source>
        <dbReference type="Proteomes" id="UP000428333"/>
    </source>
</evidence>
<feature type="transmembrane region" description="Helical" evidence="1">
    <location>
        <begin position="62"/>
        <end position="85"/>
    </location>
</feature>
<evidence type="ECO:0000256" key="1">
    <source>
        <dbReference type="SAM" id="Phobius"/>
    </source>
</evidence>
<dbReference type="OrthoDB" id="942283at2759"/>
<name>A0A6A4LVD9_9ERIC</name>
<feature type="non-terminal residue" evidence="2">
    <location>
        <position position="1"/>
    </location>
</feature>
<keyword evidence="1" id="KW-0812">Transmembrane</keyword>
<accession>A0A6A4LVD9</accession>
<dbReference type="AlphaFoldDB" id="A0A6A4LVD9"/>
<proteinExistence type="predicted"/>
<sequence>MAKLTPRRWHAKTHLPKLLHFKLIRWMPPNIRRVKQNMDGSANPQAAAAMGLHLLFLAKLNLITATAGGGASPLVAGLLVWPFVLRLSFSIRPLHQAYTDLAHASRLFFFQMGQIAFSNGSTTAGPGVGNGDSSRTRWARALRLVYRRFTDARRSPMSDSDEENLRAVSLIAL</sequence>
<protein>
    <submittedName>
        <fullName evidence="2">Uncharacterized protein</fullName>
    </submittedName>
</protein>
<organism evidence="2 3">
    <name type="scientific">Rhododendron williamsianum</name>
    <dbReference type="NCBI Taxonomy" id="262921"/>
    <lineage>
        <taxon>Eukaryota</taxon>
        <taxon>Viridiplantae</taxon>
        <taxon>Streptophyta</taxon>
        <taxon>Embryophyta</taxon>
        <taxon>Tracheophyta</taxon>
        <taxon>Spermatophyta</taxon>
        <taxon>Magnoliopsida</taxon>
        <taxon>eudicotyledons</taxon>
        <taxon>Gunneridae</taxon>
        <taxon>Pentapetalae</taxon>
        <taxon>asterids</taxon>
        <taxon>Ericales</taxon>
        <taxon>Ericaceae</taxon>
        <taxon>Ericoideae</taxon>
        <taxon>Rhodoreae</taxon>
        <taxon>Rhododendron</taxon>
    </lineage>
</organism>
<dbReference type="PANTHER" id="PTHR38925">
    <property type="entry name" value="PROTEIN, PUTATIVE-RELATED"/>
    <property type="match status" value="1"/>
</dbReference>